<dbReference type="InterPro" id="IPR037035">
    <property type="entry name" value="GK-like_C_sf"/>
</dbReference>
<dbReference type="PANTHER" id="PTHR12227">
    <property type="entry name" value="GLYCERATE KINASE"/>
    <property type="match status" value="1"/>
</dbReference>
<dbReference type="SUPFAM" id="SSF82544">
    <property type="entry name" value="GckA/TtuD-like"/>
    <property type="match status" value="1"/>
</dbReference>
<dbReference type="Gene3D" id="3.40.1480.10">
    <property type="entry name" value="MOFRL domain"/>
    <property type="match status" value="1"/>
</dbReference>
<dbReference type="AlphaFoldDB" id="A0A1B4V1E2"/>
<protein>
    <submittedName>
        <fullName evidence="3">Hydroxypyruvate reductase</fullName>
    </submittedName>
</protein>
<dbReference type="GO" id="GO:0008887">
    <property type="term" value="F:glycerate kinase activity"/>
    <property type="evidence" value="ECO:0007669"/>
    <property type="project" value="InterPro"/>
</dbReference>
<dbReference type="Pfam" id="PF05161">
    <property type="entry name" value="MOFRL"/>
    <property type="match status" value="1"/>
</dbReference>
<name>A0A1B4V1E2_9GAMM</name>
<proteinExistence type="predicted"/>
<dbReference type="Gene3D" id="3.40.50.10180">
    <property type="entry name" value="Glycerate kinase, MOFRL-like N-terminal domain"/>
    <property type="match status" value="1"/>
</dbReference>
<dbReference type="EMBL" id="AP014936">
    <property type="protein sequence ID" value="BAU47306.1"/>
    <property type="molecule type" value="Genomic_DNA"/>
</dbReference>
<dbReference type="PANTHER" id="PTHR12227:SF0">
    <property type="entry name" value="GLYCERATE KINASE"/>
    <property type="match status" value="1"/>
</dbReference>
<dbReference type="GO" id="GO:0005737">
    <property type="term" value="C:cytoplasm"/>
    <property type="evidence" value="ECO:0007669"/>
    <property type="project" value="TreeGrafter"/>
</dbReference>
<accession>A0A1B4V1E2</accession>
<dbReference type="Proteomes" id="UP000218899">
    <property type="component" value="Chromosome"/>
</dbReference>
<feature type="domain" description="MOFRL-associated" evidence="2">
    <location>
        <begin position="9"/>
        <end position="208"/>
    </location>
</feature>
<keyword evidence="3" id="KW-0670">Pyruvate</keyword>
<keyword evidence="4" id="KW-1185">Reference proteome</keyword>
<gene>
    <name evidence="3" type="ORF">SVA_0727</name>
</gene>
<dbReference type="RefSeq" id="WP_197703354.1">
    <property type="nucleotide sequence ID" value="NZ_AP014936.1"/>
</dbReference>
<evidence type="ECO:0000313" key="3">
    <source>
        <dbReference type="EMBL" id="BAU47306.1"/>
    </source>
</evidence>
<organism evidence="3 4">
    <name type="scientific">Sulfurifustis variabilis</name>
    <dbReference type="NCBI Taxonomy" id="1675686"/>
    <lineage>
        <taxon>Bacteria</taxon>
        <taxon>Pseudomonadati</taxon>
        <taxon>Pseudomonadota</taxon>
        <taxon>Gammaproteobacteria</taxon>
        <taxon>Acidiferrobacterales</taxon>
        <taxon>Acidiferrobacteraceae</taxon>
        <taxon>Sulfurifustis</taxon>
    </lineage>
</organism>
<dbReference type="KEGG" id="sva:SVA_0727"/>
<sequence>MALDPRRALLEIFEAAVSAVNGARRVREFLQAHPPAGPVHLIAVGKAACPMARGAAEALGDGVRRGLVITKHGYAEPLPWPVLPAGHPVPDSASLAAGDRLLEYIKELPPDASVLVLLSGGASALVERLPEGAGLEHLRSLNEWILASGRDISAANRIRKRLSLIKGGRLAALLSPRKTLCLAVSDVPGDDPRYIGSGPLVADASIGQEPIDDAPPELRALLEHAPPVPVEGDPVFTGVRFEIVARPEDAKQAAARAARERGLAVTCEAEPLAGDALAAGARLATRLLQSGPRRVHVWGGETTVRLPYAPGRGGRNQSLALAAAVVLRGHPHSFLLAAGTDGTDGPTDDAGALVDGETITRGEAAGLSASGALARADAGTFLEASGDLIRTGPTGTNVMDLVLGLRLPP</sequence>
<dbReference type="InterPro" id="IPR038614">
    <property type="entry name" value="GK_N_sf"/>
</dbReference>
<reference evidence="3 4" key="1">
    <citation type="submission" date="2015-08" db="EMBL/GenBank/DDBJ databases">
        <title>Complete genome sequence of Sulfurifustis variabilis.</title>
        <authorList>
            <person name="Miura A."/>
            <person name="Kojima H."/>
            <person name="Fukui M."/>
        </authorList>
    </citation>
    <scope>NUCLEOTIDE SEQUENCE [LARGE SCALE GENOMIC DNA]</scope>
    <source>
        <strain evidence="4">skN76</strain>
    </source>
</reference>
<evidence type="ECO:0000313" key="4">
    <source>
        <dbReference type="Proteomes" id="UP000218899"/>
    </source>
</evidence>
<dbReference type="InterPro" id="IPR039760">
    <property type="entry name" value="MOFRL_protein"/>
</dbReference>
<evidence type="ECO:0000259" key="1">
    <source>
        <dbReference type="Pfam" id="PF05161"/>
    </source>
</evidence>
<feature type="domain" description="MOFRL" evidence="1">
    <location>
        <begin position="295"/>
        <end position="400"/>
    </location>
</feature>
<evidence type="ECO:0000259" key="2">
    <source>
        <dbReference type="Pfam" id="PF13660"/>
    </source>
</evidence>
<dbReference type="Pfam" id="PF13660">
    <property type="entry name" value="DUF4147"/>
    <property type="match status" value="1"/>
</dbReference>
<dbReference type="InterPro" id="IPR007835">
    <property type="entry name" value="MOFRL"/>
</dbReference>
<dbReference type="InterPro" id="IPR025286">
    <property type="entry name" value="MOFRL_assoc_dom"/>
</dbReference>